<evidence type="ECO:0000256" key="1">
    <source>
        <dbReference type="SAM" id="MobiDB-lite"/>
    </source>
</evidence>
<reference evidence="3" key="1">
    <citation type="submission" date="2022-11" db="UniProtKB">
        <authorList>
            <consortium name="WormBaseParasite"/>
        </authorList>
    </citation>
    <scope>IDENTIFICATION</scope>
</reference>
<sequence length="57" mass="6315">MIATSISRPIHVYVTGLSHLRVKRHGPRRWAGTDAVRSGKIPGNESRPVGGFRFQGF</sequence>
<dbReference type="AlphaFoldDB" id="A0A915PWI1"/>
<protein>
    <submittedName>
        <fullName evidence="3">Uncharacterized protein</fullName>
    </submittedName>
</protein>
<feature type="region of interest" description="Disordered" evidence="1">
    <location>
        <begin position="31"/>
        <end position="50"/>
    </location>
</feature>
<organism evidence="2 3">
    <name type="scientific">Setaria digitata</name>
    <dbReference type="NCBI Taxonomy" id="48799"/>
    <lineage>
        <taxon>Eukaryota</taxon>
        <taxon>Metazoa</taxon>
        <taxon>Ecdysozoa</taxon>
        <taxon>Nematoda</taxon>
        <taxon>Chromadorea</taxon>
        <taxon>Rhabditida</taxon>
        <taxon>Spirurina</taxon>
        <taxon>Spiruromorpha</taxon>
        <taxon>Filarioidea</taxon>
        <taxon>Setariidae</taxon>
        <taxon>Setaria</taxon>
    </lineage>
</organism>
<name>A0A915PWI1_9BILA</name>
<evidence type="ECO:0000313" key="2">
    <source>
        <dbReference type="Proteomes" id="UP000887581"/>
    </source>
</evidence>
<dbReference type="WBParaSite" id="sdigi.contig397.g8018.t1">
    <property type="protein sequence ID" value="sdigi.contig397.g8018.t1"/>
    <property type="gene ID" value="sdigi.contig397.g8018"/>
</dbReference>
<accession>A0A915PWI1</accession>
<dbReference type="Proteomes" id="UP000887581">
    <property type="component" value="Unplaced"/>
</dbReference>
<proteinExistence type="predicted"/>
<evidence type="ECO:0000313" key="3">
    <source>
        <dbReference type="WBParaSite" id="sdigi.contig397.g8018.t1"/>
    </source>
</evidence>
<keyword evidence="2" id="KW-1185">Reference proteome</keyword>